<dbReference type="PANTHER" id="PTHR31051:SF1">
    <property type="entry name" value="PROTEASOME ASSEMBLY CHAPERONE 3"/>
    <property type="match status" value="1"/>
</dbReference>
<organism evidence="1 2">
    <name type="scientific">Mizuhopecten yessoensis</name>
    <name type="common">Japanese scallop</name>
    <name type="synonym">Patinopecten yessoensis</name>
    <dbReference type="NCBI Taxonomy" id="6573"/>
    <lineage>
        <taxon>Eukaryota</taxon>
        <taxon>Metazoa</taxon>
        <taxon>Spiralia</taxon>
        <taxon>Lophotrochozoa</taxon>
        <taxon>Mollusca</taxon>
        <taxon>Bivalvia</taxon>
        <taxon>Autobranchia</taxon>
        <taxon>Pteriomorphia</taxon>
        <taxon>Pectinida</taxon>
        <taxon>Pectinoidea</taxon>
        <taxon>Pectinidae</taxon>
        <taxon>Mizuhopecten</taxon>
    </lineage>
</organism>
<name>A0A210QBF0_MIZYE</name>
<proteinExistence type="predicted"/>
<keyword evidence="1" id="KW-0647">Proteasome</keyword>
<dbReference type="InterPro" id="IPR053720">
    <property type="entry name" value="Psm_Assembly_Chaperone"/>
</dbReference>
<keyword evidence="2" id="KW-1185">Reference proteome</keyword>
<dbReference type="Proteomes" id="UP000242188">
    <property type="component" value="Unassembled WGS sequence"/>
</dbReference>
<dbReference type="Pfam" id="PF10178">
    <property type="entry name" value="PAC3"/>
    <property type="match status" value="1"/>
</dbReference>
<sequence length="127" mass="13955">MDAPKDGKTGGFPVKTTQKTVMVNDHKTDILCSHFTDKLFVVVTQFNKLGNLIELKRDVVVDDAITTSRPSYSTKVLMGRDEPLMHVLAKNVMGKLDIKKPVVLALALKDESPKSVAQLSEAVKGMM</sequence>
<comment type="caution">
    <text evidence="1">The sequence shown here is derived from an EMBL/GenBank/DDBJ whole genome shotgun (WGS) entry which is preliminary data.</text>
</comment>
<dbReference type="InterPro" id="IPR018788">
    <property type="entry name" value="Proteasome_assmbl_chp_3"/>
</dbReference>
<dbReference type="OrthoDB" id="5839at2759"/>
<dbReference type="STRING" id="6573.A0A210QBF0"/>
<dbReference type="EMBL" id="NEDP02004290">
    <property type="protein sequence ID" value="OWF46045.1"/>
    <property type="molecule type" value="Genomic_DNA"/>
</dbReference>
<reference evidence="1 2" key="1">
    <citation type="journal article" date="2017" name="Nat. Ecol. Evol.">
        <title>Scallop genome provides insights into evolution of bilaterian karyotype and development.</title>
        <authorList>
            <person name="Wang S."/>
            <person name="Zhang J."/>
            <person name="Jiao W."/>
            <person name="Li J."/>
            <person name="Xun X."/>
            <person name="Sun Y."/>
            <person name="Guo X."/>
            <person name="Huan P."/>
            <person name="Dong B."/>
            <person name="Zhang L."/>
            <person name="Hu X."/>
            <person name="Sun X."/>
            <person name="Wang J."/>
            <person name="Zhao C."/>
            <person name="Wang Y."/>
            <person name="Wang D."/>
            <person name="Huang X."/>
            <person name="Wang R."/>
            <person name="Lv J."/>
            <person name="Li Y."/>
            <person name="Zhang Z."/>
            <person name="Liu B."/>
            <person name="Lu W."/>
            <person name="Hui Y."/>
            <person name="Liang J."/>
            <person name="Zhou Z."/>
            <person name="Hou R."/>
            <person name="Li X."/>
            <person name="Liu Y."/>
            <person name="Li H."/>
            <person name="Ning X."/>
            <person name="Lin Y."/>
            <person name="Zhao L."/>
            <person name="Xing Q."/>
            <person name="Dou J."/>
            <person name="Li Y."/>
            <person name="Mao J."/>
            <person name="Guo H."/>
            <person name="Dou H."/>
            <person name="Li T."/>
            <person name="Mu C."/>
            <person name="Jiang W."/>
            <person name="Fu Q."/>
            <person name="Fu X."/>
            <person name="Miao Y."/>
            <person name="Liu J."/>
            <person name="Yu Q."/>
            <person name="Li R."/>
            <person name="Liao H."/>
            <person name="Li X."/>
            <person name="Kong Y."/>
            <person name="Jiang Z."/>
            <person name="Chourrout D."/>
            <person name="Li R."/>
            <person name="Bao Z."/>
        </authorList>
    </citation>
    <scope>NUCLEOTIDE SEQUENCE [LARGE SCALE GENOMIC DNA]</scope>
    <source>
        <strain evidence="1 2">PY_sf001</strain>
    </source>
</reference>
<gene>
    <name evidence="1" type="ORF">KP79_PYT08024</name>
</gene>
<accession>A0A210QBF0</accession>
<evidence type="ECO:0000313" key="1">
    <source>
        <dbReference type="EMBL" id="OWF46045.1"/>
    </source>
</evidence>
<dbReference type="GO" id="GO:0043248">
    <property type="term" value="P:proteasome assembly"/>
    <property type="evidence" value="ECO:0007669"/>
    <property type="project" value="InterPro"/>
</dbReference>
<dbReference type="PANTHER" id="PTHR31051">
    <property type="entry name" value="PROTEASOME ASSEMBLY CHAPERONE 3"/>
    <property type="match status" value="1"/>
</dbReference>
<dbReference type="GO" id="GO:0000502">
    <property type="term" value="C:proteasome complex"/>
    <property type="evidence" value="ECO:0007669"/>
    <property type="project" value="UniProtKB-KW"/>
</dbReference>
<protein>
    <submittedName>
        <fullName evidence="1">Proteasome assembly chaperone 3</fullName>
    </submittedName>
</protein>
<dbReference type="Gene3D" id="3.30.230.90">
    <property type="match status" value="1"/>
</dbReference>
<dbReference type="AlphaFoldDB" id="A0A210QBF0"/>
<evidence type="ECO:0000313" key="2">
    <source>
        <dbReference type="Proteomes" id="UP000242188"/>
    </source>
</evidence>